<dbReference type="Proteomes" id="UP000799770">
    <property type="component" value="Unassembled WGS sequence"/>
</dbReference>
<proteinExistence type="predicted"/>
<dbReference type="Pfam" id="PF00651">
    <property type="entry name" value="BTB"/>
    <property type="match status" value="1"/>
</dbReference>
<dbReference type="PROSITE" id="PS50097">
    <property type="entry name" value="BTB"/>
    <property type="match status" value="1"/>
</dbReference>
<dbReference type="CDD" id="cd18186">
    <property type="entry name" value="BTB_POZ_ZBTB_KLHL-like"/>
    <property type="match status" value="1"/>
</dbReference>
<gene>
    <name evidence="2" type="ORF">BDV96DRAFT_594046</name>
</gene>
<organism evidence="2 3">
    <name type="scientific">Lophiotrema nucula</name>
    <dbReference type="NCBI Taxonomy" id="690887"/>
    <lineage>
        <taxon>Eukaryota</taxon>
        <taxon>Fungi</taxon>
        <taxon>Dikarya</taxon>
        <taxon>Ascomycota</taxon>
        <taxon>Pezizomycotina</taxon>
        <taxon>Dothideomycetes</taxon>
        <taxon>Pleosporomycetidae</taxon>
        <taxon>Pleosporales</taxon>
        <taxon>Lophiotremataceae</taxon>
        <taxon>Lophiotrema</taxon>
    </lineage>
</organism>
<dbReference type="InterPro" id="IPR011333">
    <property type="entry name" value="SKP1/BTB/POZ_sf"/>
</dbReference>
<feature type="domain" description="BTB" evidence="1">
    <location>
        <begin position="22"/>
        <end position="93"/>
    </location>
</feature>
<dbReference type="EMBL" id="ML977311">
    <property type="protein sequence ID" value="KAF2122120.1"/>
    <property type="molecule type" value="Genomic_DNA"/>
</dbReference>
<reference evidence="2" key="1">
    <citation type="journal article" date="2020" name="Stud. Mycol.">
        <title>101 Dothideomycetes genomes: a test case for predicting lifestyles and emergence of pathogens.</title>
        <authorList>
            <person name="Haridas S."/>
            <person name="Albert R."/>
            <person name="Binder M."/>
            <person name="Bloem J."/>
            <person name="Labutti K."/>
            <person name="Salamov A."/>
            <person name="Andreopoulos B."/>
            <person name="Baker S."/>
            <person name="Barry K."/>
            <person name="Bills G."/>
            <person name="Bluhm B."/>
            <person name="Cannon C."/>
            <person name="Castanera R."/>
            <person name="Culley D."/>
            <person name="Daum C."/>
            <person name="Ezra D."/>
            <person name="Gonzalez J."/>
            <person name="Henrissat B."/>
            <person name="Kuo A."/>
            <person name="Liang C."/>
            <person name="Lipzen A."/>
            <person name="Lutzoni F."/>
            <person name="Magnuson J."/>
            <person name="Mondo S."/>
            <person name="Nolan M."/>
            <person name="Ohm R."/>
            <person name="Pangilinan J."/>
            <person name="Park H.-J."/>
            <person name="Ramirez L."/>
            <person name="Alfaro M."/>
            <person name="Sun H."/>
            <person name="Tritt A."/>
            <person name="Yoshinaga Y."/>
            <person name="Zwiers L.-H."/>
            <person name="Turgeon B."/>
            <person name="Goodwin S."/>
            <person name="Spatafora J."/>
            <person name="Crous P."/>
            <person name="Grigoriev I."/>
        </authorList>
    </citation>
    <scope>NUCLEOTIDE SEQUENCE</scope>
    <source>
        <strain evidence="2">CBS 627.86</strain>
    </source>
</reference>
<keyword evidence="3" id="KW-1185">Reference proteome</keyword>
<accession>A0A6A5ZR21</accession>
<dbReference type="SMART" id="SM00225">
    <property type="entry name" value="BTB"/>
    <property type="match status" value="1"/>
</dbReference>
<evidence type="ECO:0000259" key="1">
    <source>
        <dbReference type="PROSITE" id="PS50097"/>
    </source>
</evidence>
<name>A0A6A5ZR21_9PLEO</name>
<dbReference type="SUPFAM" id="SSF54695">
    <property type="entry name" value="POZ domain"/>
    <property type="match status" value="1"/>
</dbReference>
<evidence type="ECO:0000313" key="2">
    <source>
        <dbReference type="EMBL" id="KAF2122120.1"/>
    </source>
</evidence>
<sequence length="223" mass="25005">MAKFRDARVEADSELNVDLSGHIVKLVVGGGDNQKRFSAHSSVLVARSDFFKKCLSGPWKEATDQVVTLPDDHPEVLYLYLQLLYSNCLPIKNPDEDADGKTGFEFITLSKLYVLAEKLQDRKTKNIMIETMISKARGLKRFPGLEAIRIIYNGTAGPCPGRQLMVDMYTEKGSGGWVTKGMDNDRHPDFLLDLAVSLLDKRAKPTTSTVYECDASKYHEREV</sequence>
<dbReference type="AlphaFoldDB" id="A0A6A5ZR21"/>
<dbReference type="PANTHER" id="PTHR47843">
    <property type="entry name" value="BTB DOMAIN-CONTAINING PROTEIN-RELATED"/>
    <property type="match status" value="1"/>
</dbReference>
<dbReference type="InterPro" id="IPR000210">
    <property type="entry name" value="BTB/POZ_dom"/>
</dbReference>
<dbReference type="OrthoDB" id="1022638at2759"/>
<dbReference type="Gene3D" id="3.30.710.10">
    <property type="entry name" value="Potassium Channel Kv1.1, Chain A"/>
    <property type="match status" value="1"/>
</dbReference>
<evidence type="ECO:0000313" key="3">
    <source>
        <dbReference type="Proteomes" id="UP000799770"/>
    </source>
</evidence>
<dbReference type="PANTHER" id="PTHR47843:SF2">
    <property type="entry name" value="BTB DOMAIN-CONTAINING PROTEIN"/>
    <property type="match status" value="1"/>
</dbReference>
<protein>
    <recommendedName>
        <fullName evidence="1">BTB domain-containing protein</fullName>
    </recommendedName>
</protein>